<keyword evidence="2" id="KW-0813">Transport</keyword>
<evidence type="ECO:0000256" key="7">
    <source>
        <dbReference type="ARBA" id="ARBA00023303"/>
    </source>
</evidence>
<dbReference type="AlphaFoldDB" id="A0A8K0NY93"/>
<keyword evidence="3 9" id="KW-0812">Transmembrane</keyword>
<feature type="signal peptide" evidence="10">
    <location>
        <begin position="1"/>
        <end position="25"/>
    </location>
</feature>
<keyword evidence="6 9" id="KW-0472">Membrane</keyword>
<evidence type="ECO:0000256" key="8">
    <source>
        <dbReference type="SAM" id="MobiDB-lite"/>
    </source>
</evidence>
<feature type="region of interest" description="Disordered" evidence="8">
    <location>
        <begin position="63"/>
        <end position="88"/>
    </location>
</feature>
<dbReference type="Pfam" id="PF07885">
    <property type="entry name" value="Ion_trans_2"/>
    <property type="match status" value="1"/>
</dbReference>
<feature type="chain" id="PRO_5035457777" description="Potassium channel domain-containing protein" evidence="10">
    <location>
        <begin position="26"/>
        <end position="425"/>
    </location>
</feature>
<evidence type="ECO:0000313" key="13">
    <source>
        <dbReference type="Proteomes" id="UP000792457"/>
    </source>
</evidence>
<dbReference type="PANTHER" id="PTHR11003">
    <property type="entry name" value="POTASSIUM CHANNEL, SUBFAMILY K"/>
    <property type="match status" value="1"/>
</dbReference>
<evidence type="ECO:0000256" key="6">
    <source>
        <dbReference type="ARBA" id="ARBA00023136"/>
    </source>
</evidence>
<organism evidence="12 13">
    <name type="scientific">Ladona fulva</name>
    <name type="common">Scarce chaser dragonfly</name>
    <name type="synonym">Libellula fulva</name>
    <dbReference type="NCBI Taxonomy" id="123851"/>
    <lineage>
        <taxon>Eukaryota</taxon>
        <taxon>Metazoa</taxon>
        <taxon>Ecdysozoa</taxon>
        <taxon>Arthropoda</taxon>
        <taxon>Hexapoda</taxon>
        <taxon>Insecta</taxon>
        <taxon>Pterygota</taxon>
        <taxon>Palaeoptera</taxon>
        <taxon>Odonata</taxon>
        <taxon>Epiprocta</taxon>
        <taxon>Anisoptera</taxon>
        <taxon>Libelluloidea</taxon>
        <taxon>Libellulidae</taxon>
        <taxon>Ladona</taxon>
    </lineage>
</organism>
<feature type="transmembrane region" description="Helical" evidence="9">
    <location>
        <begin position="220"/>
        <end position="242"/>
    </location>
</feature>
<keyword evidence="13" id="KW-1185">Reference proteome</keyword>
<dbReference type="GO" id="GO:0015271">
    <property type="term" value="F:outward rectifier potassium channel activity"/>
    <property type="evidence" value="ECO:0007669"/>
    <property type="project" value="TreeGrafter"/>
</dbReference>
<dbReference type="SUPFAM" id="SSF81324">
    <property type="entry name" value="Voltage-gated potassium channels"/>
    <property type="match status" value="1"/>
</dbReference>
<keyword evidence="10" id="KW-0732">Signal</keyword>
<feature type="region of interest" description="Disordered" evidence="8">
    <location>
        <begin position="275"/>
        <end position="294"/>
    </location>
</feature>
<reference evidence="12" key="1">
    <citation type="submission" date="2013-04" db="EMBL/GenBank/DDBJ databases">
        <authorList>
            <person name="Qu J."/>
            <person name="Murali S.C."/>
            <person name="Bandaranaike D."/>
            <person name="Bellair M."/>
            <person name="Blankenburg K."/>
            <person name="Chao H."/>
            <person name="Dinh H."/>
            <person name="Doddapaneni H."/>
            <person name="Downs B."/>
            <person name="Dugan-Rocha S."/>
            <person name="Elkadiri S."/>
            <person name="Gnanaolivu R.D."/>
            <person name="Hernandez B."/>
            <person name="Javaid M."/>
            <person name="Jayaseelan J.C."/>
            <person name="Lee S."/>
            <person name="Li M."/>
            <person name="Ming W."/>
            <person name="Munidasa M."/>
            <person name="Muniz J."/>
            <person name="Nguyen L."/>
            <person name="Ongeri F."/>
            <person name="Osuji N."/>
            <person name="Pu L.-L."/>
            <person name="Puazo M."/>
            <person name="Qu C."/>
            <person name="Quiroz J."/>
            <person name="Raj R."/>
            <person name="Weissenberger G."/>
            <person name="Xin Y."/>
            <person name="Zou X."/>
            <person name="Han Y."/>
            <person name="Richards S."/>
            <person name="Worley K."/>
            <person name="Muzny D."/>
            <person name="Gibbs R."/>
        </authorList>
    </citation>
    <scope>NUCLEOTIDE SEQUENCE</scope>
    <source>
        <strain evidence="12">Sampled in the wild</strain>
    </source>
</reference>
<dbReference type="EMBL" id="KZ308282">
    <property type="protein sequence ID" value="KAG8226461.1"/>
    <property type="molecule type" value="Genomic_DNA"/>
</dbReference>
<evidence type="ECO:0000256" key="4">
    <source>
        <dbReference type="ARBA" id="ARBA00022989"/>
    </source>
</evidence>
<reference evidence="12" key="2">
    <citation type="submission" date="2017-10" db="EMBL/GenBank/DDBJ databases">
        <title>Ladona fulva Genome sequencing and assembly.</title>
        <authorList>
            <person name="Murali S."/>
            <person name="Richards S."/>
            <person name="Bandaranaike D."/>
            <person name="Bellair M."/>
            <person name="Blankenburg K."/>
            <person name="Chao H."/>
            <person name="Dinh H."/>
            <person name="Doddapaneni H."/>
            <person name="Dugan-Rocha S."/>
            <person name="Elkadiri S."/>
            <person name="Gnanaolivu R."/>
            <person name="Hernandez B."/>
            <person name="Skinner E."/>
            <person name="Javaid M."/>
            <person name="Lee S."/>
            <person name="Li M."/>
            <person name="Ming W."/>
            <person name="Munidasa M."/>
            <person name="Muniz J."/>
            <person name="Nguyen L."/>
            <person name="Hughes D."/>
            <person name="Osuji N."/>
            <person name="Pu L.-L."/>
            <person name="Puazo M."/>
            <person name="Qu C."/>
            <person name="Quiroz J."/>
            <person name="Raj R."/>
            <person name="Weissenberger G."/>
            <person name="Xin Y."/>
            <person name="Zou X."/>
            <person name="Han Y."/>
            <person name="Worley K."/>
            <person name="Muzny D."/>
            <person name="Gibbs R."/>
        </authorList>
    </citation>
    <scope>NUCLEOTIDE SEQUENCE</scope>
    <source>
        <strain evidence="12">Sampled in the wild</strain>
    </source>
</reference>
<feature type="compositionally biased region" description="Low complexity" evidence="8">
    <location>
        <begin position="117"/>
        <end position="141"/>
    </location>
</feature>
<proteinExistence type="predicted"/>
<dbReference type="InterPro" id="IPR003280">
    <property type="entry name" value="2pore_dom_K_chnl"/>
</dbReference>
<dbReference type="PANTHER" id="PTHR11003:SF257">
    <property type="entry name" value="POTASSIUM CHANNEL DOMAIN-CONTAINING PROTEIN"/>
    <property type="match status" value="1"/>
</dbReference>
<comment type="subcellular location">
    <subcellularLocation>
        <location evidence="1">Membrane</location>
        <topology evidence="1">Multi-pass membrane protein</topology>
    </subcellularLocation>
</comment>
<evidence type="ECO:0000256" key="10">
    <source>
        <dbReference type="SAM" id="SignalP"/>
    </source>
</evidence>
<feature type="region of interest" description="Disordered" evidence="8">
    <location>
        <begin position="115"/>
        <end position="144"/>
    </location>
</feature>
<name>A0A8K0NY93_LADFU</name>
<evidence type="ECO:0000256" key="2">
    <source>
        <dbReference type="ARBA" id="ARBA00022448"/>
    </source>
</evidence>
<dbReference type="Proteomes" id="UP000792457">
    <property type="component" value="Unassembled WGS sequence"/>
</dbReference>
<evidence type="ECO:0000256" key="9">
    <source>
        <dbReference type="SAM" id="Phobius"/>
    </source>
</evidence>
<evidence type="ECO:0000256" key="1">
    <source>
        <dbReference type="ARBA" id="ARBA00004141"/>
    </source>
</evidence>
<dbReference type="GO" id="GO:0030322">
    <property type="term" value="P:stabilization of membrane potential"/>
    <property type="evidence" value="ECO:0007669"/>
    <property type="project" value="TreeGrafter"/>
</dbReference>
<keyword evidence="7" id="KW-0407">Ion channel</keyword>
<protein>
    <recommendedName>
        <fullName evidence="11">Potassium channel domain-containing protein</fullName>
    </recommendedName>
</protein>
<dbReference type="GO" id="GO:0022841">
    <property type="term" value="F:potassium ion leak channel activity"/>
    <property type="evidence" value="ECO:0007669"/>
    <property type="project" value="TreeGrafter"/>
</dbReference>
<keyword evidence="4 9" id="KW-1133">Transmembrane helix</keyword>
<dbReference type="Gene3D" id="1.10.287.70">
    <property type="match status" value="1"/>
</dbReference>
<evidence type="ECO:0000256" key="3">
    <source>
        <dbReference type="ARBA" id="ARBA00022692"/>
    </source>
</evidence>
<dbReference type="InterPro" id="IPR013099">
    <property type="entry name" value="K_chnl_dom"/>
</dbReference>
<evidence type="ECO:0000313" key="12">
    <source>
        <dbReference type="EMBL" id="KAG8226461.1"/>
    </source>
</evidence>
<dbReference type="OrthoDB" id="297496at2759"/>
<keyword evidence="5" id="KW-0406">Ion transport</keyword>
<feature type="transmembrane region" description="Helical" evidence="9">
    <location>
        <begin position="183"/>
        <end position="200"/>
    </location>
</feature>
<comment type="caution">
    <text evidence="12">The sequence shown here is derived from an EMBL/GenBank/DDBJ whole genome shotgun (WGS) entry which is preliminary data.</text>
</comment>
<feature type="transmembrane region" description="Helical" evidence="9">
    <location>
        <begin position="150"/>
        <end position="171"/>
    </location>
</feature>
<accession>A0A8K0NY93</accession>
<evidence type="ECO:0000259" key="11">
    <source>
        <dbReference type="Pfam" id="PF07885"/>
    </source>
</evidence>
<dbReference type="GO" id="GO:0005886">
    <property type="term" value="C:plasma membrane"/>
    <property type="evidence" value="ECO:0007669"/>
    <property type="project" value="TreeGrafter"/>
</dbReference>
<gene>
    <name evidence="12" type="ORF">J437_LFUL003453</name>
</gene>
<sequence length="425" mass="44254">MAYAALGIPLLLLYLSCMGGLLSRAARVIFTARHRNRSESTSKAEPVHVRCCCCAPSEEDKKTEANTAANPPSGDVTATIRRGRGYPASSGAAEYREKLRSLSPGEEELKAMAMEDGAASSTTQTTACCSSTGTPTSTSSPAPSPPPPCLAAPLVLCLCAVVLYVAAGAAVLSRWERWPFLDAAYFCFMSLSTIGFGEMMPGANTLHTPAGVRMGAGNATVWFVSLYILAGMAITATCFNILHDEIMQRLKHKYSSTTTLEPPAANGAAEAYYGPWPPERSAAEGQGDAGGGAGGGGVPEQLVCGEAQCNIPDCGEVKCPGCIGASPCMLGVGGLMQPPVPVGCPPFPPREGPGDGLEAAGNEGMESSGPVYSVGTEWAEEERMGVKKDVMEEVKVDGVLEGSAQVPLDRQVYNSLNSTDSEIRV</sequence>
<feature type="domain" description="Potassium channel" evidence="11">
    <location>
        <begin position="161"/>
        <end position="246"/>
    </location>
</feature>
<evidence type="ECO:0000256" key="5">
    <source>
        <dbReference type="ARBA" id="ARBA00023065"/>
    </source>
</evidence>